<gene>
    <name evidence="3" type="ORF">HII31_04565</name>
</gene>
<evidence type="ECO:0000313" key="4">
    <source>
        <dbReference type="Proteomes" id="UP000660729"/>
    </source>
</evidence>
<sequence>MSKTGCNTDMTKAISIRSDQQCSCLPANASLRFLSIVETSRIPLFLSIGTPLEVATSNNQSEKWLSSILLNEQADRSDGPSPWWQSACAESPLSILLAVDPAPATKAKATELLVYAGRNWAPEPDDEATFPGCPSLRVYAQPLCSDLLYHGPTAEPTPPASPQPDDQEIGAVFLPLVKDPATHEGEIINLPPVRKRKSVNETFDEAAERRRKARRKGGEGVAAAAASRNPADVALRHRRSTSNSQSLPLQTRPLSRASSVGSSRVADLREPSVPALSKRSSLGRIQSVSLAEGDSIAKEEPTIEQKNKEFVSKIVMAGMRLYGLVQSKTRKSRADSAAASPALDTSFEDLDAERQKDEEYKLVYHQVYKGTCFALRQHVATKSLVGHTEALRETVDKLLGMFCNDPLLIESQGGNDEFTPGGRKAFGSSAVAASSHKNPFLTASQSNTPCASSSKKFGERDKA</sequence>
<feature type="region of interest" description="Disordered" evidence="1">
    <location>
        <begin position="440"/>
        <end position="463"/>
    </location>
</feature>
<protein>
    <recommendedName>
        <fullName evidence="2">Sld7 C-terminal domain-containing protein</fullName>
    </recommendedName>
</protein>
<evidence type="ECO:0000313" key="3">
    <source>
        <dbReference type="EMBL" id="KAF7194044.1"/>
    </source>
</evidence>
<evidence type="ECO:0000256" key="1">
    <source>
        <dbReference type="SAM" id="MobiDB-lite"/>
    </source>
</evidence>
<dbReference type="AlphaFoldDB" id="A0A8H6RN28"/>
<feature type="compositionally biased region" description="Polar residues" evidence="1">
    <location>
        <begin position="241"/>
        <end position="253"/>
    </location>
</feature>
<dbReference type="Pfam" id="PF18596">
    <property type="entry name" value="Sld7_C"/>
    <property type="match status" value="1"/>
</dbReference>
<dbReference type="EMBL" id="JABCIY010000066">
    <property type="protein sequence ID" value="KAF7194044.1"/>
    <property type="molecule type" value="Genomic_DNA"/>
</dbReference>
<feature type="region of interest" description="Disordered" evidence="1">
    <location>
        <begin position="199"/>
        <end position="272"/>
    </location>
</feature>
<organism evidence="3 4">
    <name type="scientific">Pseudocercospora fuligena</name>
    <dbReference type="NCBI Taxonomy" id="685502"/>
    <lineage>
        <taxon>Eukaryota</taxon>
        <taxon>Fungi</taxon>
        <taxon>Dikarya</taxon>
        <taxon>Ascomycota</taxon>
        <taxon>Pezizomycotina</taxon>
        <taxon>Dothideomycetes</taxon>
        <taxon>Dothideomycetidae</taxon>
        <taxon>Mycosphaerellales</taxon>
        <taxon>Mycosphaerellaceae</taxon>
        <taxon>Pseudocercospora</taxon>
    </lineage>
</organism>
<feature type="domain" description="Sld7 C-terminal" evidence="2">
    <location>
        <begin position="304"/>
        <end position="403"/>
    </location>
</feature>
<keyword evidence="4" id="KW-1185">Reference proteome</keyword>
<name>A0A8H6RN28_9PEZI</name>
<dbReference type="InterPro" id="IPR041260">
    <property type="entry name" value="Sld7_C"/>
</dbReference>
<comment type="caution">
    <text evidence="3">The sequence shown here is derived from an EMBL/GenBank/DDBJ whole genome shotgun (WGS) entry which is preliminary data.</text>
</comment>
<accession>A0A8H6RN28</accession>
<feature type="compositionally biased region" description="Polar residues" evidence="1">
    <location>
        <begin position="440"/>
        <end position="455"/>
    </location>
</feature>
<reference evidence="3" key="1">
    <citation type="submission" date="2020-04" db="EMBL/GenBank/DDBJ databases">
        <title>Draft genome resource of the tomato pathogen Pseudocercospora fuligena.</title>
        <authorList>
            <person name="Zaccaron A."/>
        </authorList>
    </citation>
    <scope>NUCLEOTIDE SEQUENCE</scope>
    <source>
        <strain evidence="3">PF001</strain>
    </source>
</reference>
<dbReference type="OrthoDB" id="4205424at2759"/>
<evidence type="ECO:0000259" key="2">
    <source>
        <dbReference type="Pfam" id="PF18596"/>
    </source>
</evidence>
<feature type="compositionally biased region" description="Low complexity" evidence="1">
    <location>
        <begin position="255"/>
        <end position="265"/>
    </location>
</feature>
<proteinExistence type="predicted"/>
<dbReference type="Proteomes" id="UP000660729">
    <property type="component" value="Unassembled WGS sequence"/>
</dbReference>